<proteinExistence type="predicted"/>
<keyword evidence="3" id="KW-1185">Reference proteome</keyword>
<evidence type="ECO:0000256" key="1">
    <source>
        <dbReference type="SAM" id="MobiDB-lite"/>
    </source>
</evidence>
<protein>
    <submittedName>
        <fullName evidence="2">Uncharacterized protein</fullName>
    </submittedName>
</protein>
<name>A0AAD9H4I2_9PEZI</name>
<dbReference type="Proteomes" id="UP001232148">
    <property type="component" value="Unassembled WGS sequence"/>
</dbReference>
<sequence>MCQPMNSPSMDEYLRDLLFENDYERQFQIREYAVTAGLIIHQSAEGLSKQTLAELANDVGRKLKDYATRNQTTSTIYNDVRKTPVSHQDSELSSIIAIRAHIPIDDSGKIAPALIQKFKSENPLGCDTMDAYIAAEMGTLKTKPYTRAKKFKDPHVKIPGTWGREIYSVAGTVDIEDFFEDIDELVKSGGDTVMTLGQYLLLGNTSMVERSRDLAQLLRALVRGETRQSPRLRALRDGSGFVIMDESDQVDIQCHLCIRETPGTVESFYDSWNSLLDHWKYKHKDFGTDQMRKIMGRHGSILERRHQLDHHEVEGTRPPKLPQCPECKIRAEWVDAIVWHWQTHHEKDLGVIDDHVEGEMAALYHTWKGSRDRIVCGWCHPSGPWEVPDDNFDTTEAPGDGVHYTNLTADEHEQWHLDQQQRCGKRARSPLPDSTSGDSKSERKRLKAEYDFATIAVEDRGPEPCDECRSLDKETMCDSVESLHHWLEKHGDHPIHTILCYDVYAFHDFLEDNSVHPCDFCPEGAALHIDQKALAIHQEREHYDEPEIDDMLQALICNGEKAL</sequence>
<evidence type="ECO:0000313" key="2">
    <source>
        <dbReference type="EMBL" id="KAK2021681.1"/>
    </source>
</evidence>
<dbReference type="EMBL" id="MU843086">
    <property type="protein sequence ID" value="KAK2021681.1"/>
    <property type="molecule type" value="Genomic_DNA"/>
</dbReference>
<comment type="caution">
    <text evidence="2">The sequence shown here is derived from an EMBL/GenBank/DDBJ whole genome shotgun (WGS) entry which is preliminary data.</text>
</comment>
<accession>A0AAD9H4I2</accession>
<feature type="region of interest" description="Disordered" evidence="1">
    <location>
        <begin position="421"/>
        <end position="445"/>
    </location>
</feature>
<evidence type="ECO:0000313" key="3">
    <source>
        <dbReference type="Proteomes" id="UP001232148"/>
    </source>
</evidence>
<organism evidence="2 3">
    <name type="scientific">Colletotrichum zoysiae</name>
    <dbReference type="NCBI Taxonomy" id="1216348"/>
    <lineage>
        <taxon>Eukaryota</taxon>
        <taxon>Fungi</taxon>
        <taxon>Dikarya</taxon>
        <taxon>Ascomycota</taxon>
        <taxon>Pezizomycotina</taxon>
        <taxon>Sordariomycetes</taxon>
        <taxon>Hypocreomycetidae</taxon>
        <taxon>Glomerellales</taxon>
        <taxon>Glomerellaceae</taxon>
        <taxon>Colletotrichum</taxon>
        <taxon>Colletotrichum graminicola species complex</taxon>
    </lineage>
</organism>
<dbReference type="AlphaFoldDB" id="A0AAD9H4I2"/>
<gene>
    <name evidence="2" type="ORF">LX32DRAFT_711964</name>
</gene>
<reference evidence="2" key="1">
    <citation type="submission" date="2021-06" db="EMBL/GenBank/DDBJ databases">
        <title>Comparative genomics, transcriptomics and evolutionary studies reveal genomic signatures of adaptation to plant cell wall in hemibiotrophic fungi.</title>
        <authorList>
            <consortium name="DOE Joint Genome Institute"/>
            <person name="Baroncelli R."/>
            <person name="Diaz J.F."/>
            <person name="Benocci T."/>
            <person name="Peng M."/>
            <person name="Battaglia E."/>
            <person name="Haridas S."/>
            <person name="Andreopoulos W."/>
            <person name="Labutti K."/>
            <person name="Pangilinan J."/>
            <person name="Floch G.L."/>
            <person name="Makela M.R."/>
            <person name="Henrissat B."/>
            <person name="Grigoriev I.V."/>
            <person name="Crouch J.A."/>
            <person name="De Vries R.P."/>
            <person name="Sukno S.A."/>
            <person name="Thon M.R."/>
        </authorList>
    </citation>
    <scope>NUCLEOTIDE SEQUENCE</scope>
    <source>
        <strain evidence="2">MAFF235873</strain>
    </source>
</reference>